<keyword evidence="17" id="KW-1185">Reference proteome</keyword>
<sequence length="834" mass="93256">MNTNRDPFNLRRKSPASQLFRSTSNSSLNSNNSNRDSNPPHHDRHLSPNYSPNASQNHGSSIASSSMSGYGIPASGGAAAASHSVDNWQSSGRSRFQHTSNHDAQQTLSEKVGDTIGGMFGDGRKESLPMYKDKPSNFYGPGGRNARQWMRRKRTLGAGLGVLAVLSWWFGILSPLSWIGGSSSDTKGSASPATPVSGGQKQQSGSGWGLWSGKEKVDWNERALSVKDAFQISWAGYEKYGWGFDEYQPVSHNGKLMTPKGMGWIIVDALDTMMIMNLTTELEHARQWIHSNLTYDQDHDVNTFETTIRMLGGLLSAHYLSTQFEGKYAPTTDGLSDDLYIEKAVDLADRLLGAYESKSGVPFASVNLAKMQGLPSHADGGASSTAEATTLQLEMKYLSKLTGETHYWEHAEQVMRVVDDNQAEDGLVPIFIYADQGTFRGDNIRLGSRGDSYYEYLIKQYLQTSHQEPVYREMWDESLAGVKKHLITYSYPNNYTLIAERPAGLHSRLEPKEDHLVCFMGGTIALATTGGVSLAQARKEPNWTEKKEEDMRLAHELTKTCIGMYQTKTGLAPEIAHFHIHDPPLMYNDFSPKELPQSPAEFNKCLDAKCTTTEDTVAKDFIFKAADVHNLQRPETVESLFYMWRITGDEQYRHWGWEMFQAFVKHTLVPDGEGFSSVASVLESPVHLRDNMESFWLAETLKYFYLLFTDEEILSLNEVVFNTEAHPFPRFELGKLFKTGWKRKKNRTEQETRELEQKLKKGDVLHDGEEADVVVVKVTKTMERKVEKETAVEASEKIGRGQRGKILAGKPLAGDDKAKRGGVMVDGSEEPSDV</sequence>
<evidence type="ECO:0000256" key="11">
    <source>
        <dbReference type="PIRSR" id="PIRSR601382-2"/>
    </source>
</evidence>
<evidence type="ECO:0000256" key="7">
    <source>
        <dbReference type="ARBA" id="ARBA00023157"/>
    </source>
</evidence>
<feature type="active site" description="Proton donor" evidence="10">
    <location>
        <position position="305"/>
    </location>
</feature>
<comment type="caution">
    <text evidence="16">The sequence shown here is derived from an EMBL/GenBank/DDBJ whole genome shotgun (WGS) entry which is preliminary data.</text>
</comment>
<evidence type="ECO:0000256" key="9">
    <source>
        <dbReference type="ARBA" id="ARBA00048605"/>
    </source>
</evidence>
<dbReference type="Pfam" id="PF01532">
    <property type="entry name" value="Glyco_hydro_47"/>
    <property type="match status" value="1"/>
</dbReference>
<dbReference type="EC" id="3.2.1.-" evidence="13"/>
<evidence type="ECO:0000256" key="8">
    <source>
        <dbReference type="ARBA" id="ARBA00047669"/>
    </source>
</evidence>
<evidence type="ECO:0000313" key="16">
    <source>
        <dbReference type="EMBL" id="GIZ49193.1"/>
    </source>
</evidence>
<feature type="active site" evidence="10">
    <location>
        <position position="451"/>
    </location>
</feature>
<dbReference type="GO" id="GO:0016020">
    <property type="term" value="C:membrane"/>
    <property type="evidence" value="ECO:0007669"/>
    <property type="project" value="InterPro"/>
</dbReference>
<dbReference type="GO" id="GO:0005509">
    <property type="term" value="F:calcium ion binding"/>
    <property type="evidence" value="ECO:0007669"/>
    <property type="project" value="InterPro"/>
</dbReference>
<dbReference type="RefSeq" id="XP_044663680.1">
    <property type="nucleotide sequence ID" value="XM_044807745.1"/>
</dbReference>
<feature type="region of interest" description="Disordered" evidence="14">
    <location>
        <begin position="803"/>
        <end position="834"/>
    </location>
</feature>
<keyword evidence="15" id="KW-0472">Membrane</keyword>
<feature type="transmembrane region" description="Helical" evidence="15">
    <location>
        <begin position="156"/>
        <end position="179"/>
    </location>
</feature>
<name>A0A9P3FLK6_9PEZI</name>
<evidence type="ECO:0000256" key="12">
    <source>
        <dbReference type="PIRSR" id="PIRSR601382-3"/>
    </source>
</evidence>
<comment type="catalytic activity">
    <reaction evidence="9">
        <text>N(4)-(alpha-D-Man-(1-&gt;2)-alpha-D-Man-(1-&gt;2)-alpha-D-Man-(1-&gt;3)-[alpha-D-Man-(1-&gt;2)-alpha-D-Man-(1-&gt;3)-[alpha-D-Man-(1-&gt;2)-alpha-D-Man-(1-&gt;6)]-alpha-D-Man-(1-&gt;6)]-beta-D-Man-(1-&gt;4)-beta-D-GlcNAc-(1-&gt;4)-beta-D-GlcNAc)-L-asparaginyl-[protein] (N-glucan mannose isomer 9A1,2,3B1,2,3) + 4 H2O = N(4)-(alpha-D-Man-(1-&gt;3)-[alpha-D-Man-(1-&gt;3)-[alpha-D-Man-(1-&gt;6)]-alpha-D-Man-(1-&gt;6)]-beta-D-Man-(1-&gt;4)-beta-D-GlcNAc-(1-&gt;4)-beta-D-GlcNAc)-L-asparaginyl-[protein] (N-glucan mannose isomer 5A1,2) + 4 beta-D-mannose</text>
        <dbReference type="Rhea" id="RHEA:56008"/>
        <dbReference type="Rhea" id="RHEA-COMP:14356"/>
        <dbReference type="Rhea" id="RHEA-COMP:14367"/>
        <dbReference type="ChEBI" id="CHEBI:15377"/>
        <dbReference type="ChEBI" id="CHEBI:28563"/>
        <dbReference type="ChEBI" id="CHEBI:59087"/>
        <dbReference type="ChEBI" id="CHEBI:139493"/>
        <dbReference type="EC" id="3.2.1.113"/>
    </reaction>
</comment>
<feature type="region of interest" description="Disordered" evidence="14">
    <location>
        <begin position="184"/>
        <end position="211"/>
    </location>
</feature>
<feature type="active site" evidence="10">
    <location>
        <position position="635"/>
    </location>
</feature>
<evidence type="ECO:0000256" key="13">
    <source>
        <dbReference type="RuleBase" id="RU361193"/>
    </source>
</evidence>
<evidence type="ECO:0000256" key="15">
    <source>
        <dbReference type="SAM" id="Phobius"/>
    </source>
</evidence>
<dbReference type="OrthoDB" id="8118055at2759"/>
<keyword evidence="7 12" id="KW-1015">Disulfide bond</keyword>
<dbReference type="GO" id="GO:0005975">
    <property type="term" value="P:carbohydrate metabolic process"/>
    <property type="evidence" value="ECO:0007669"/>
    <property type="project" value="InterPro"/>
</dbReference>
<feature type="region of interest" description="Disordered" evidence="14">
    <location>
        <begin position="1"/>
        <end position="143"/>
    </location>
</feature>
<accession>A0A9P3FLK6</accession>
<keyword evidence="5 13" id="KW-0378">Hydrolase</keyword>
<dbReference type="GO" id="GO:0005783">
    <property type="term" value="C:endoplasmic reticulum"/>
    <property type="evidence" value="ECO:0007669"/>
    <property type="project" value="TreeGrafter"/>
</dbReference>
<dbReference type="GO" id="GO:0004571">
    <property type="term" value="F:mannosyl-oligosaccharide 1,2-alpha-mannosidase activity"/>
    <property type="evidence" value="ECO:0007669"/>
    <property type="project" value="UniProtKB-EC"/>
</dbReference>
<dbReference type="InterPro" id="IPR001382">
    <property type="entry name" value="Glyco_hydro_47"/>
</dbReference>
<dbReference type="SUPFAM" id="SSF48225">
    <property type="entry name" value="Seven-hairpin glycosidases"/>
    <property type="match status" value="1"/>
</dbReference>
<dbReference type="Proteomes" id="UP000825890">
    <property type="component" value="Unassembled WGS sequence"/>
</dbReference>
<evidence type="ECO:0000256" key="10">
    <source>
        <dbReference type="PIRSR" id="PIRSR601382-1"/>
    </source>
</evidence>
<evidence type="ECO:0000256" key="2">
    <source>
        <dbReference type="ARBA" id="ARBA00004922"/>
    </source>
</evidence>
<keyword evidence="15" id="KW-0812">Transmembrane</keyword>
<dbReference type="InterPro" id="IPR036026">
    <property type="entry name" value="Seven-hairpin_glycosidases"/>
</dbReference>
<dbReference type="PANTHER" id="PTHR11742">
    <property type="entry name" value="MANNOSYL-OLIGOSACCHARIDE ALPHA-1,2-MANNOSIDASE-RELATED"/>
    <property type="match status" value="1"/>
</dbReference>
<evidence type="ECO:0000256" key="14">
    <source>
        <dbReference type="SAM" id="MobiDB-lite"/>
    </source>
</evidence>
<feature type="binding site" evidence="11">
    <location>
        <position position="723"/>
    </location>
    <ligand>
        <name>Ca(2+)</name>
        <dbReference type="ChEBI" id="CHEBI:29108"/>
    </ligand>
</feature>
<feature type="compositionally biased region" description="Basic and acidic residues" evidence="14">
    <location>
        <begin position="122"/>
        <end position="135"/>
    </location>
</feature>
<feature type="compositionally biased region" description="Low complexity" evidence="14">
    <location>
        <begin position="60"/>
        <end position="84"/>
    </location>
</feature>
<evidence type="ECO:0000256" key="3">
    <source>
        <dbReference type="ARBA" id="ARBA00007658"/>
    </source>
</evidence>
<keyword evidence="13" id="KW-0326">Glycosidase</keyword>
<protein>
    <recommendedName>
        <fullName evidence="13">alpha-1,2-Mannosidase</fullName>
        <ecNumber evidence="13">3.2.1.-</ecNumber>
    </recommendedName>
</protein>
<keyword evidence="6 11" id="KW-0106">Calcium</keyword>
<feature type="active site" description="Proton donor" evidence="10">
    <location>
        <position position="574"/>
    </location>
</feature>
<comment type="similarity">
    <text evidence="3 13">Belongs to the glycosyl hydrolase 47 family.</text>
</comment>
<evidence type="ECO:0000256" key="5">
    <source>
        <dbReference type="ARBA" id="ARBA00022801"/>
    </source>
</evidence>
<evidence type="ECO:0000256" key="6">
    <source>
        <dbReference type="ARBA" id="ARBA00022837"/>
    </source>
</evidence>
<comment type="cofactor">
    <cofactor evidence="1 11">
        <name>Ca(2+)</name>
        <dbReference type="ChEBI" id="CHEBI:29108"/>
    </cofactor>
</comment>
<keyword evidence="15" id="KW-1133">Transmembrane helix</keyword>
<dbReference type="AlphaFoldDB" id="A0A9P3FLK6"/>
<evidence type="ECO:0000256" key="1">
    <source>
        <dbReference type="ARBA" id="ARBA00001913"/>
    </source>
</evidence>
<feature type="disulfide bond" evidence="12">
    <location>
        <begin position="518"/>
        <end position="561"/>
    </location>
</feature>
<feature type="compositionally biased region" description="Low complexity" evidence="14">
    <location>
        <begin position="22"/>
        <end position="37"/>
    </location>
</feature>
<organism evidence="16 17">
    <name type="scientific">Cercospora kikuchii</name>
    <dbReference type="NCBI Taxonomy" id="84275"/>
    <lineage>
        <taxon>Eukaryota</taxon>
        <taxon>Fungi</taxon>
        <taxon>Dikarya</taxon>
        <taxon>Ascomycota</taxon>
        <taxon>Pezizomycotina</taxon>
        <taxon>Dothideomycetes</taxon>
        <taxon>Dothideomycetidae</taxon>
        <taxon>Mycosphaerellales</taxon>
        <taxon>Mycosphaerellaceae</taxon>
        <taxon>Cercospora</taxon>
    </lineage>
</organism>
<keyword evidence="4 11" id="KW-0479">Metal-binding</keyword>
<feature type="compositionally biased region" description="Low complexity" evidence="14">
    <location>
        <begin position="197"/>
        <end position="211"/>
    </location>
</feature>
<comment type="catalytic activity">
    <reaction evidence="8">
        <text>N(4)-(alpha-D-Man-(1-&gt;2)-alpha-D-Man-(1-&gt;2)-alpha-D-Man-(1-&gt;3)-[alpha-D-Man-(1-&gt;3)-[alpha-D-Man-(1-&gt;2)-alpha-D-Man-(1-&gt;6)]-alpha-D-Man-(1-&gt;6)]-beta-D-Man-(1-&gt;4)-beta-D-GlcNAc-(1-&gt;4)-beta-D-GlcNAc)-L-asparaginyl-[protein] (N-glucan mannose isomer 8A1,2,3B1,3) + 3 H2O = N(4)-(alpha-D-Man-(1-&gt;3)-[alpha-D-Man-(1-&gt;3)-[alpha-D-Man-(1-&gt;6)]-alpha-D-Man-(1-&gt;6)]-beta-D-Man-(1-&gt;4)-beta-D-GlcNAc-(1-&gt;4)-beta-D-GlcNAc)-L-asparaginyl-[protein] (N-glucan mannose isomer 5A1,2) + 3 beta-D-mannose</text>
        <dbReference type="Rhea" id="RHEA:56028"/>
        <dbReference type="Rhea" id="RHEA-COMP:14358"/>
        <dbReference type="Rhea" id="RHEA-COMP:14367"/>
        <dbReference type="ChEBI" id="CHEBI:15377"/>
        <dbReference type="ChEBI" id="CHEBI:28563"/>
        <dbReference type="ChEBI" id="CHEBI:59087"/>
        <dbReference type="ChEBI" id="CHEBI:60628"/>
        <dbReference type="EC" id="3.2.1.113"/>
    </reaction>
</comment>
<evidence type="ECO:0000256" key="4">
    <source>
        <dbReference type="ARBA" id="ARBA00022723"/>
    </source>
</evidence>
<dbReference type="InterPro" id="IPR050749">
    <property type="entry name" value="Glycosyl_Hydrolase_47"/>
</dbReference>
<dbReference type="InterPro" id="IPR012341">
    <property type="entry name" value="6hp_glycosidase-like_sf"/>
</dbReference>
<dbReference type="PANTHER" id="PTHR11742:SF55">
    <property type="entry name" value="ENDOPLASMIC RETICULUM MANNOSYL-OLIGOSACCHARIDE 1,2-ALPHA-MANNOSIDASE"/>
    <property type="match status" value="1"/>
</dbReference>
<dbReference type="EMBL" id="BOLY01000009">
    <property type="protein sequence ID" value="GIZ49193.1"/>
    <property type="molecule type" value="Genomic_DNA"/>
</dbReference>
<proteinExistence type="inferred from homology"/>
<dbReference type="PRINTS" id="PR00747">
    <property type="entry name" value="GLYHDRLASE47"/>
</dbReference>
<dbReference type="GeneID" id="68297803"/>
<feature type="compositionally biased region" description="Polar residues" evidence="14">
    <location>
        <begin position="48"/>
        <end position="59"/>
    </location>
</feature>
<reference evidence="16 17" key="1">
    <citation type="submission" date="2021-01" db="EMBL/GenBank/DDBJ databases">
        <title>Cercospora kikuchii MAFF 305040 whole genome shotgun sequence.</title>
        <authorList>
            <person name="Kashiwa T."/>
            <person name="Suzuki T."/>
        </authorList>
    </citation>
    <scope>NUCLEOTIDE SEQUENCE [LARGE SCALE GENOMIC DNA]</scope>
    <source>
        <strain evidence="16 17">MAFF 305040</strain>
    </source>
</reference>
<dbReference type="Gene3D" id="1.50.10.10">
    <property type="match status" value="1"/>
</dbReference>
<feature type="compositionally biased region" description="Polar residues" evidence="14">
    <location>
        <begin position="85"/>
        <end position="109"/>
    </location>
</feature>
<dbReference type="GO" id="GO:0036503">
    <property type="term" value="P:ERAD pathway"/>
    <property type="evidence" value="ECO:0007669"/>
    <property type="project" value="UniProtKB-ARBA"/>
</dbReference>
<comment type="pathway">
    <text evidence="2">Protein modification; protein glycosylation.</text>
</comment>
<feature type="compositionally biased region" description="Polar residues" evidence="14">
    <location>
        <begin position="184"/>
        <end position="194"/>
    </location>
</feature>
<gene>
    <name evidence="16" type="ORF">CKM354_001222800</name>
</gene>
<evidence type="ECO:0000313" key="17">
    <source>
        <dbReference type="Proteomes" id="UP000825890"/>
    </source>
</evidence>